<feature type="compositionally biased region" description="Polar residues" evidence="1">
    <location>
        <begin position="25"/>
        <end position="47"/>
    </location>
</feature>
<dbReference type="Proteomes" id="UP000176923">
    <property type="component" value="Unassembled WGS sequence"/>
</dbReference>
<dbReference type="EMBL" id="MFJL01000011">
    <property type="protein sequence ID" value="OGG16595.1"/>
    <property type="molecule type" value="Genomic_DNA"/>
</dbReference>
<accession>A0A1F5ZWA8</accession>
<dbReference type="STRING" id="1798382.A3D77_06275"/>
<evidence type="ECO:0000313" key="3">
    <source>
        <dbReference type="Proteomes" id="UP000176923"/>
    </source>
</evidence>
<feature type="region of interest" description="Disordered" evidence="1">
    <location>
        <begin position="25"/>
        <end position="61"/>
    </location>
</feature>
<evidence type="ECO:0000313" key="2">
    <source>
        <dbReference type="EMBL" id="OGG16595.1"/>
    </source>
</evidence>
<name>A0A1F5ZWA8_9BACT</name>
<gene>
    <name evidence="2" type="ORF">A3D77_06275</name>
</gene>
<feature type="compositionally biased region" description="Low complexity" evidence="1">
    <location>
        <begin position="49"/>
        <end position="59"/>
    </location>
</feature>
<evidence type="ECO:0000256" key="1">
    <source>
        <dbReference type="SAM" id="MobiDB-lite"/>
    </source>
</evidence>
<organism evidence="2 3">
    <name type="scientific">Candidatus Gottesmanbacteria bacterium RIFCSPHIGHO2_02_FULL_39_11</name>
    <dbReference type="NCBI Taxonomy" id="1798382"/>
    <lineage>
        <taxon>Bacteria</taxon>
        <taxon>Candidatus Gottesmaniibacteriota</taxon>
    </lineage>
</organism>
<protein>
    <submittedName>
        <fullName evidence="2">Uncharacterized protein</fullName>
    </submittedName>
</protein>
<comment type="caution">
    <text evidence="2">The sequence shown here is derived from an EMBL/GenBank/DDBJ whole genome shotgun (WGS) entry which is preliminary data.</text>
</comment>
<dbReference type="AlphaFoldDB" id="A0A1F5ZWA8"/>
<proteinExistence type="predicted"/>
<sequence length="156" mass="16467">MSPKLVVGALVIILVVAIVGFGSKNKTNSQSPERTQLTITPDSSKTMGASASSPLSASSYKDNTYSAQGEYVSPGGDEHLQVKVTLKDGLITDAEVTPEATRPNSIKFQGIFASNFKPLVVGKNIDEVKLDKVAGSSLSPKGFNDAIEKIKQQAKV</sequence>
<reference evidence="2 3" key="1">
    <citation type="journal article" date="2016" name="Nat. Commun.">
        <title>Thousands of microbial genomes shed light on interconnected biogeochemical processes in an aquifer system.</title>
        <authorList>
            <person name="Anantharaman K."/>
            <person name="Brown C.T."/>
            <person name="Hug L.A."/>
            <person name="Sharon I."/>
            <person name="Castelle C.J."/>
            <person name="Probst A.J."/>
            <person name="Thomas B.C."/>
            <person name="Singh A."/>
            <person name="Wilkins M.J."/>
            <person name="Karaoz U."/>
            <person name="Brodie E.L."/>
            <person name="Williams K.H."/>
            <person name="Hubbard S.S."/>
            <person name="Banfield J.F."/>
        </authorList>
    </citation>
    <scope>NUCLEOTIDE SEQUENCE [LARGE SCALE GENOMIC DNA]</scope>
</reference>